<feature type="region of interest" description="Disordered" evidence="1">
    <location>
        <begin position="96"/>
        <end position="120"/>
    </location>
</feature>
<name>A0A542TGU1_9ACTN</name>
<sequence length="120" mass="13256">MALSSRIRRRSAAFALVAAVTLLGFASWYVFSGRGTGLLPQSSWGPWREKSQVNHWGVQVRVNSWSNAAEAHVHMGKAEDFTMEAYGTRASATTDMDGTRFTLTPDGKITGQWPQEHGTR</sequence>
<gene>
    <name evidence="2" type="ORF">FB563_6129</name>
</gene>
<dbReference type="EMBL" id="VFNX01000002">
    <property type="protein sequence ID" value="TQK86064.1"/>
    <property type="molecule type" value="Genomic_DNA"/>
</dbReference>
<protein>
    <submittedName>
        <fullName evidence="2">Uncharacterized protein</fullName>
    </submittedName>
</protein>
<dbReference type="OrthoDB" id="4307427at2"/>
<proteinExistence type="predicted"/>
<evidence type="ECO:0000313" key="2">
    <source>
        <dbReference type="EMBL" id="TQK86064.1"/>
    </source>
</evidence>
<evidence type="ECO:0000256" key="1">
    <source>
        <dbReference type="SAM" id="MobiDB-lite"/>
    </source>
</evidence>
<dbReference type="RefSeq" id="WP_055709894.1">
    <property type="nucleotide sequence ID" value="NZ_JBPJFI010000001.1"/>
</dbReference>
<accession>A0A542TGU1</accession>
<comment type="caution">
    <text evidence="2">The sequence shown here is derived from an EMBL/GenBank/DDBJ whole genome shotgun (WGS) entry which is preliminary data.</text>
</comment>
<reference evidence="2 3" key="1">
    <citation type="submission" date="2019-06" db="EMBL/GenBank/DDBJ databases">
        <title>Sequencing the genomes of 1000 actinobacteria strains.</title>
        <authorList>
            <person name="Klenk H.-P."/>
        </authorList>
    </citation>
    <scope>NUCLEOTIDE SEQUENCE [LARGE SCALE GENOMIC DNA]</scope>
    <source>
        <strain evidence="2 3">DSM 41929</strain>
    </source>
</reference>
<evidence type="ECO:0000313" key="3">
    <source>
        <dbReference type="Proteomes" id="UP000318103"/>
    </source>
</evidence>
<keyword evidence="3" id="KW-1185">Reference proteome</keyword>
<dbReference type="Proteomes" id="UP000318103">
    <property type="component" value="Unassembled WGS sequence"/>
</dbReference>
<organism evidence="2 3">
    <name type="scientific">Streptomyces puniciscabiei</name>
    <dbReference type="NCBI Taxonomy" id="164348"/>
    <lineage>
        <taxon>Bacteria</taxon>
        <taxon>Bacillati</taxon>
        <taxon>Actinomycetota</taxon>
        <taxon>Actinomycetes</taxon>
        <taxon>Kitasatosporales</taxon>
        <taxon>Streptomycetaceae</taxon>
        <taxon>Streptomyces</taxon>
    </lineage>
</organism>
<dbReference type="AlphaFoldDB" id="A0A542TGU1"/>